<evidence type="ECO:0000313" key="3">
    <source>
        <dbReference type="Proteomes" id="UP001347146"/>
    </source>
</evidence>
<dbReference type="Proteomes" id="UP001347146">
    <property type="component" value="Unassembled WGS sequence"/>
</dbReference>
<dbReference type="InterPro" id="IPR000073">
    <property type="entry name" value="AB_hydrolase_1"/>
</dbReference>
<dbReference type="InterPro" id="IPR029058">
    <property type="entry name" value="AB_hydrolase_fold"/>
</dbReference>
<dbReference type="EMBL" id="JAZDUF010000003">
    <property type="protein sequence ID" value="MEE3851237.1"/>
    <property type="molecule type" value="Genomic_DNA"/>
</dbReference>
<accession>A0ABU7MDR3</accession>
<comment type="caution">
    <text evidence="2">The sequence shown here is derived from an EMBL/GenBank/DDBJ whole genome shotgun (WGS) entry which is preliminary data.</text>
</comment>
<keyword evidence="3" id="KW-1185">Reference proteome</keyword>
<organism evidence="2 3">
    <name type="scientific">Gordonia sesuvii</name>
    <dbReference type="NCBI Taxonomy" id="3116777"/>
    <lineage>
        <taxon>Bacteria</taxon>
        <taxon>Bacillati</taxon>
        <taxon>Actinomycetota</taxon>
        <taxon>Actinomycetes</taxon>
        <taxon>Mycobacteriales</taxon>
        <taxon>Gordoniaceae</taxon>
        <taxon>Gordonia</taxon>
    </lineage>
</organism>
<reference evidence="2 3" key="1">
    <citation type="submission" date="2024-01" db="EMBL/GenBank/DDBJ databases">
        <title>Draft genome sequence of Gordonia sp. LSe1-13.</title>
        <authorList>
            <person name="Suphannarot A."/>
            <person name="Mingma R."/>
        </authorList>
    </citation>
    <scope>NUCLEOTIDE SEQUENCE [LARGE SCALE GENOMIC DNA]</scope>
    <source>
        <strain evidence="2 3">LSe1-13</strain>
    </source>
</reference>
<dbReference type="Gene3D" id="3.40.50.1820">
    <property type="entry name" value="alpha/beta hydrolase"/>
    <property type="match status" value="1"/>
</dbReference>
<evidence type="ECO:0000313" key="2">
    <source>
        <dbReference type="EMBL" id="MEE3851237.1"/>
    </source>
</evidence>
<keyword evidence="2" id="KW-0378">Hydrolase</keyword>
<gene>
    <name evidence="2" type="ORF">VZC37_12885</name>
</gene>
<proteinExistence type="predicted"/>
<dbReference type="RefSeq" id="WP_330432920.1">
    <property type="nucleotide sequence ID" value="NZ_JAZDUF010000003.1"/>
</dbReference>
<feature type="domain" description="AB hydrolase-1" evidence="1">
    <location>
        <begin position="56"/>
        <end position="176"/>
    </location>
</feature>
<dbReference type="Pfam" id="PF00561">
    <property type="entry name" value="Abhydrolase_1"/>
    <property type="match status" value="1"/>
</dbReference>
<sequence>MTTSETHTLEVPGAVLTYDIRGTAATTSNRPLFLVGSPMDASGFATLSGFFADRVIVTYDPRAVGRSRRTDDAAEYTPLVHADDIAAVITELDAGPVDMLASSGGAVNALALVGRGDDDLVTTLVAHEPPTAQFLPDRDVILAVCDDMYDTYQARGLGPAMAKFVALVSQKGELASSYLDEPEPNPAQFGLPTEDDGDRTDPLIGLNIRTCTSYEFDVDALRAASTRVVIGTGVESSGEVAHRSAAALAAAAGLEQIDFPSGHNGFLGGEYGMHGEPDGFAQTLRRILDAE</sequence>
<evidence type="ECO:0000259" key="1">
    <source>
        <dbReference type="Pfam" id="PF00561"/>
    </source>
</evidence>
<name>A0ABU7MDR3_9ACTN</name>
<dbReference type="GO" id="GO:0016787">
    <property type="term" value="F:hydrolase activity"/>
    <property type="evidence" value="ECO:0007669"/>
    <property type="project" value="UniProtKB-KW"/>
</dbReference>
<dbReference type="SUPFAM" id="SSF53474">
    <property type="entry name" value="alpha/beta-Hydrolases"/>
    <property type="match status" value="1"/>
</dbReference>
<protein>
    <submittedName>
        <fullName evidence="2">Alpha/beta hydrolase</fullName>
    </submittedName>
</protein>